<gene>
    <name evidence="2" type="ORF">Tco_0822838</name>
</gene>
<dbReference type="Gene3D" id="3.10.10.10">
    <property type="entry name" value="HIV Type 1 Reverse Transcriptase, subunit A, domain 1"/>
    <property type="match status" value="1"/>
</dbReference>
<keyword evidence="3" id="KW-1185">Reference proteome</keyword>
<dbReference type="EMBL" id="BQNB010012288">
    <property type="protein sequence ID" value="GJT01669.1"/>
    <property type="molecule type" value="Genomic_DNA"/>
</dbReference>
<dbReference type="Proteomes" id="UP001151760">
    <property type="component" value="Unassembled WGS sequence"/>
</dbReference>
<protein>
    <recommendedName>
        <fullName evidence="4">Reverse transcriptase domain-containing protein</fullName>
    </recommendedName>
</protein>
<evidence type="ECO:0008006" key="4">
    <source>
        <dbReference type="Google" id="ProtNLM"/>
    </source>
</evidence>
<reference evidence="2" key="1">
    <citation type="journal article" date="2022" name="Int. J. Mol. Sci.">
        <title>Draft Genome of Tanacetum Coccineum: Genomic Comparison of Closely Related Tanacetum-Family Plants.</title>
        <authorList>
            <person name="Yamashiro T."/>
            <person name="Shiraishi A."/>
            <person name="Nakayama K."/>
            <person name="Satake H."/>
        </authorList>
    </citation>
    <scope>NUCLEOTIDE SEQUENCE</scope>
</reference>
<accession>A0ABQ5AI14</accession>
<sequence>MHPSQEADRRACKLTNMTSVSRSIAEHRLNIREGCQPIRQKRRGQASKMNKAIQEEVTKLMEAEIMREVHYHDWLSNPIMESKSVHKKRSGDEATITPNIERSSKPKRKAGELKQILIQIRGKVTPLLQNPQKGWQVARSFDGKGITAQVQFNFVTKSCHAKPP</sequence>
<organism evidence="2 3">
    <name type="scientific">Tanacetum coccineum</name>
    <dbReference type="NCBI Taxonomy" id="301880"/>
    <lineage>
        <taxon>Eukaryota</taxon>
        <taxon>Viridiplantae</taxon>
        <taxon>Streptophyta</taxon>
        <taxon>Embryophyta</taxon>
        <taxon>Tracheophyta</taxon>
        <taxon>Spermatophyta</taxon>
        <taxon>Magnoliopsida</taxon>
        <taxon>eudicotyledons</taxon>
        <taxon>Gunneridae</taxon>
        <taxon>Pentapetalae</taxon>
        <taxon>asterids</taxon>
        <taxon>campanulids</taxon>
        <taxon>Asterales</taxon>
        <taxon>Asteraceae</taxon>
        <taxon>Asteroideae</taxon>
        <taxon>Anthemideae</taxon>
        <taxon>Anthemidinae</taxon>
        <taxon>Tanacetum</taxon>
    </lineage>
</organism>
<name>A0ABQ5AI14_9ASTR</name>
<reference evidence="2" key="2">
    <citation type="submission" date="2022-01" db="EMBL/GenBank/DDBJ databases">
        <authorList>
            <person name="Yamashiro T."/>
            <person name="Shiraishi A."/>
            <person name="Satake H."/>
            <person name="Nakayama K."/>
        </authorList>
    </citation>
    <scope>NUCLEOTIDE SEQUENCE</scope>
</reference>
<proteinExistence type="predicted"/>
<evidence type="ECO:0000256" key="1">
    <source>
        <dbReference type="SAM" id="MobiDB-lite"/>
    </source>
</evidence>
<evidence type="ECO:0000313" key="2">
    <source>
        <dbReference type="EMBL" id="GJT01669.1"/>
    </source>
</evidence>
<dbReference type="InterPro" id="IPR043502">
    <property type="entry name" value="DNA/RNA_pol_sf"/>
</dbReference>
<evidence type="ECO:0000313" key="3">
    <source>
        <dbReference type="Proteomes" id="UP001151760"/>
    </source>
</evidence>
<comment type="caution">
    <text evidence="2">The sequence shown here is derived from an EMBL/GenBank/DDBJ whole genome shotgun (WGS) entry which is preliminary data.</text>
</comment>
<dbReference type="SUPFAM" id="SSF56672">
    <property type="entry name" value="DNA/RNA polymerases"/>
    <property type="match status" value="1"/>
</dbReference>
<feature type="region of interest" description="Disordered" evidence="1">
    <location>
        <begin position="83"/>
        <end position="108"/>
    </location>
</feature>